<proteinExistence type="predicted"/>
<gene>
    <name evidence="1" type="ORF">METUNv1_01961</name>
</gene>
<sequence>MTWVFRYSINMQKVDGTVPVFVRIEPGGDFQALSAAPDTLPRWNRLNAHGLWISSDLSAFHSDRSLMQ</sequence>
<dbReference type="STRING" id="1000565.METUNv1_01961"/>
<name>F5RCF4_METUF</name>
<reference evidence="1 2" key="1">
    <citation type="journal article" date="2011" name="J. Bacteriol.">
        <title>Genome sequence of Methyloversatilis universalis FAM5T, a methylotrophic representative of the order Rhodocyclales.</title>
        <authorList>
            <person name="Kittichotirat W."/>
            <person name="Good N.M."/>
            <person name="Hall R."/>
            <person name="Bringel F."/>
            <person name="Lajus A."/>
            <person name="Medigue C."/>
            <person name="Smalley N.E."/>
            <person name="Beck D."/>
            <person name="Bumgarner R."/>
            <person name="Vuilleumier S."/>
            <person name="Kalyuzhnaya M.G."/>
        </authorList>
    </citation>
    <scope>NUCLEOTIDE SEQUENCE [LARGE SCALE GENOMIC DNA]</scope>
    <source>
        <strain evidence="2">ATCC BAA-1314 / JCM 13912 / FAM5</strain>
    </source>
</reference>
<accession>F5RCF4</accession>
<evidence type="ECO:0000313" key="1">
    <source>
        <dbReference type="EMBL" id="EGK71737.1"/>
    </source>
</evidence>
<comment type="caution">
    <text evidence="1">The sequence shown here is derived from an EMBL/GenBank/DDBJ whole genome shotgun (WGS) entry which is preliminary data.</text>
</comment>
<dbReference type="AlphaFoldDB" id="F5RCF4"/>
<evidence type="ECO:0000313" key="2">
    <source>
        <dbReference type="Proteomes" id="UP000005019"/>
    </source>
</evidence>
<dbReference type="EMBL" id="AFHG01000048">
    <property type="protein sequence ID" value="EGK71737.1"/>
    <property type="molecule type" value="Genomic_DNA"/>
</dbReference>
<keyword evidence="2" id="KW-1185">Reference proteome</keyword>
<dbReference type="Proteomes" id="UP000005019">
    <property type="component" value="Unassembled WGS sequence"/>
</dbReference>
<protein>
    <submittedName>
        <fullName evidence="1">Uncharacterized protein</fullName>
    </submittedName>
</protein>
<organism evidence="1 2">
    <name type="scientific">Methyloversatilis universalis (strain ATCC BAA-1314 / DSM 25237 / JCM 13912 / CCUG 52030 / FAM5)</name>
    <dbReference type="NCBI Taxonomy" id="1000565"/>
    <lineage>
        <taxon>Bacteria</taxon>
        <taxon>Pseudomonadati</taxon>
        <taxon>Pseudomonadota</taxon>
        <taxon>Betaproteobacteria</taxon>
        <taxon>Nitrosomonadales</taxon>
        <taxon>Sterolibacteriaceae</taxon>
        <taxon>Methyloversatilis</taxon>
    </lineage>
</organism>